<dbReference type="GO" id="GO:0022857">
    <property type="term" value="F:transmembrane transporter activity"/>
    <property type="evidence" value="ECO:0007669"/>
    <property type="project" value="TreeGrafter"/>
</dbReference>
<protein>
    <submittedName>
        <fullName evidence="9">ABC transporter permease</fullName>
    </submittedName>
</protein>
<feature type="transmembrane region" description="Helical" evidence="7">
    <location>
        <begin position="798"/>
        <end position="820"/>
    </location>
</feature>
<keyword evidence="3 7" id="KW-0812">Transmembrane</keyword>
<feature type="transmembrane region" description="Helical" evidence="7">
    <location>
        <begin position="335"/>
        <end position="358"/>
    </location>
</feature>
<comment type="similarity">
    <text evidence="6">Belongs to the ABC-4 integral membrane protein family.</text>
</comment>
<comment type="subcellular location">
    <subcellularLocation>
        <location evidence="1">Cell membrane</location>
        <topology evidence="1">Multi-pass membrane protein</topology>
    </subcellularLocation>
</comment>
<keyword evidence="5 7" id="KW-0472">Membrane</keyword>
<evidence type="ECO:0000256" key="4">
    <source>
        <dbReference type="ARBA" id="ARBA00022989"/>
    </source>
</evidence>
<dbReference type="Proteomes" id="UP000515819">
    <property type="component" value="Chromosome"/>
</dbReference>
<evidence type="ECO:0000256" key="2">
    <source>
        <dbReference type="ARBA" id="ARBA00022475"/>
    </source>
</evidence>
<dbReference type="PANTHER" id="PTHR30572:SF4">
    <property type="entry name" value="ABC TRANSPORTER PERMEASE YTRF"/>
    <property type="match status" value="1"/>
</dbReference>
<feature type="domain" description="ABC3 transporter permease C-terminal" evidence="8">
    <location>
        <begin position="299"/>
        <end position="406"/>
    </location>
</feature>
<accession>A0A7G9FPH9</accession>
<evidence type="ECO:0000256" key="5">
    <source>
        <dbReference type="ARBA" id="ARBA00023136"/>
    </source>
</evidence>
<dbReference type="RefSeq" id="WP_249321704.1">
    <property type="nucleotide sequence ID" value="NZ_CP060632.1"/>
</dbReference>
<dbReference type="InterPro" id="IPR050250">
    <property type="entry name" value="Macrolide_Exporter_MacB"/>
</dbReference>
<name>A0A7G9FPH9_9FIRM</name>
<organism evidence="9 10">
    <name type="scientific">Wujia chipingensis</name>
    <dbReference type="NCBI Taxonomy" id="2763670"/>
    <lineage>
        <taxon>Bacteria</taxon>
        <taxon>Bacillati</taxon>
        <taxon>Bacillota</taxon>
        <taxon>Clostridia</taxon>
        <taxon>Lachnospirales</taxon>
        <taxon>Lachnospiraceae</taxon>
        <taxon>Wujia</taxon>
    </lineage>
</organism>
<dbReference type="AlphaFoldDB" id="A0A7G9FPH9"/>
<evidence type="ECO:0000259" key="8">
    <source>
        <dbReference type="Pfam" id="PF02687"/>
    </source>
</evidence>
<dbReference type="KEGG" id="wcp:H9Q76_04030"/>
<evidence type="ECO:0000313" key="10">
    <source>
        <dbReference type="Proteomes" id="UP000515819"/>
    </source>
</evidence>
<reference evidence="9 10" key="1">
    <citation type="submission" date="2020-08" db="EMBL/GenBank/DDBJ databases">
        <authorList>
            <person name="Liu C."/>
            <person name="Sun Q."/>
        </authorList>
    </citation>
    <scope>NUCLEOTIDE SEQUENCE [LARGE SCALE GENOMIC DNA]</scope>
    <source>
        <strain evidence="9 10">NSJ-4</strain>
    </source>
</reference>
<feature type="transmembrane region" description="Helical" evidence="7">
    <location>
        <begin position="859"/>
        <end position="882"/>
    </location>
</feature>
<dbReference type="Pfam" id="PF02687">
    <property type="entry name" value="FtsX"/>
    <property type="match status" value="2"/>
</dbReference>
<evidence type="ECO:0000256" key="3">
    <source>
        <dbReference type="ARBA" id="ARBA00022692"/>
    </source>
</evidence>
<dbReference type="EMBL" id="CP060632">
    <property type="protein sequence ID" value="QNM00461.1"/>
    <property type="molecule type" value="Genomic_DNA"/>
</dbReference>
<dbReference type="InterPro" id="IPR003838">
    <property type="entry name" value="ABC3_permease_C"/>
</dbReference>
<feature type="transmembrane region" description="Helical" evidence="7">
    <location>
        <begin position="387"/>
        <end position="412"/>
    </location>
</feature>
<feature type="transmembrane region" description="Helical" evidence="7">
    <location>
        <begin position="902"/>
        <end position="921"/>
    </location>
</feature>
<evidence type="ECO:0000256" key="7">
    <source>
        <dbReference type="SAM" id="Phobius"/>
    </source>
</evidence>
<sequence length="935" mass="105387">MIRFVLQKIKNKKWLTTCLLLGLVFLVAAVSCQPMFKAGSLNKMLLDSFHNAGEEAEAYPAVIGRTGAYVTEKRQTAAAVLDGMKGYQQTWEKYLGSIQAVNTQTILTLDEQSAQGAYGGKGKYLKVSYMPDMLAHTQVLVGEDYDAYAGNLYGCMLSESVMDACGFTVGETLEFPLWTDADGETLKLQICGIFKETDSTDTFWYTAPNTMEQEMFVSEETFDAIVKQFAPEKINYATNVLLDYTKINQKNVADVQYYIEQFHKEDESFTDSFLNLLKQYQKDKKTIDITLWVLELPLLGLVLAFIYMVTGQIIDTEQGEIAMMRSRGYRRSQIVALYALQACILCLVAMLIGTPLGYGLCKLAASTTDFLTFHAGNLSMYHFTPVMLVYGLAASAVGILFILIPVVIHSGVSIVQQKSDQKINKKMFWEKYFLDIVLLGVSIYLLHNFNQEIDKIRARALLGAKMDPLIFLDSVLFIVAMGLVVLRLLHYLVQLVYHIGRKKWRPAVYASFLQITRNFRKQGFISVFLILTVAMGLFNANAARTINQNYENRIRYADGADIRLQETWKMQAFYVSANDIDYNYVEPDPVKYDEPVKQGLCTSMAKVIRTNNISVSRGKTKIANCEFMGIHTKDFGETAYLQEELNRDVHWYTYLNELAQQENGVILSKNLAAALEVKVGDVVDCSRYGDSVLKKETVRGTISGKVVAIVDAWPGFVQYTYEDGEETEHYLIVANYAKTVQSFKISPYEIWYKLADGVDSDAVRAVIDAGGTKLSSYTALDRDIDAMKETAMIRITNGMFTLSFIIALILCMIGFLIYWISSIRQRELLFGVYRAMGLSEKEINRMLVNEHLFSTLPSILAGGACGGVATYLFVRLFGVIYLPQKHNLSIYVYLDQMDVLKLVAVLLVMILLCIVILRRLVRSLNITQALKLGEE</sequence>
<feature type="transmembrane region" description="Helical" evidence="7">
    <location>
        <begin position="469"/>
        <end position="493"/>
    </location>
</feature>
<proteinExistence type="inferred from homology"/>
<keyword evidence="10" id="KW-1185">Reference proteome</keyword>
<evidence type="ECO:0000256" key="6">
    <source>
        <dbReference type="ARBA" id="ARBA00038076"/>
    </source>
</evidence>
<feature type="transmembrane region" description="Helical" evidence="7">
    <location>
        <begin position="432"/>
        <end position="449"/>
    </location>
</feature>
<feature type="transmembrane region" description="Helical" evidence="7">
    <location>
        <begin position="523"/>
        <end position="543"/>
    </location>
</feature>
<keyword evidence="4 7" id="KW-1133">Transmembrane helix</keyword>
<dbReference type="GO" id="GO:0005886">
    <property type="term" value="C:plasma membrane"/>
    <property type="evidence" value="ECO:0007669"/>
    <property type="project" value="UniProtKB-SubCell"/>
</dbReference>
<evidence type="ECO:0000313" key="9">
    <source>
        <dbReference type="EMBL" id="QNM00461.1"/>
    </source>
</evidence>
<keyword evidence="2" id="KW-1003">Cell membrane</keyword>
<feature type="domain" description="ABC3 transporter permease C-terminal" evidence="8">
    <location>
        <begin position="804"/>
        <end position="925"/>
    </location>
</feature>
<evidence type="ECO:0000256" key="1">
    <source>
        <dbReference type="ARBA" id="ARBA00004651"/>
    </source>
</evidence>
<feature type="transmembrane region" description="Helical" evidence="7">
    <location>
        <begin position="289"/>
        <end position="314"/>
    </location>
</feature>
<dbReference type="PANTHER" id="PTHR30572">
    <property type="entry name" value="MEMBRANE COMPONENT OF TRANSPORTER-RELATED"/>
    <property type="match status" value="1"/>
</dbReference>
<dbReference type="PROSITE" id="PS51257">
    <property type="entry name" value="PROKAR_LIPOPROTEIN"/>
    <property type="match status" value="1"/>
</dbReference>
<gene>
    <name evidence="9" type="ORF">H9Q76_04030</name>
</gene>